<feature type="compositionally biased region" description="Low complexity" evidence="1">
    <location>
        <begin position="1"/>
        <end position="22"/>
    </location>
</feature>
<evidence type="ECO:0000313" key="3">
    <source>
        <dbReference type="Proteomes" id="UP001152795"/>
    </source>
</evidence>
<name>A0A6S7K3H1_PARCT</name>
<dbReference type="Proteomes" id="UP001152795">
    <property type="component" value="Unassembled WGS sequence"/>
</dbReference>
<evidence type="ECO:0000313" key="2">
    <source>
        <dbReference type="EMBL" id="CAB4037144.1"/>
    </source>
</evidence>
<protein>
    <submittedName>
        <fullName evidence="2">Probable ubiquitin carboxyl-terminal hydrolase FAF-X</fullName>
    </submittedName>
</protein>
<reference evidence="2" key="1">
    <citation type="submission" date="2020-04" db="EMBL/GenBank/DDBJ databases">
        <authorList>
            <person name="Alioto T."/>
            <person name="Alioto T."/>
            <person name="Gomez Garrido J."/>
        </authorList>
    </citation>
    <scope>NUCLEOTIDE SEQUENCE</scope>
    <source>
        <strain evidence="2">A484AB</strain>
    </source>
</reference>
<gene>
    <name evidence="2" type="ORF">PACLA_8A084972</name>
</gene>
<comment type="caution">
    <text evidence="2">The sequence shown here is derived from an EMBL/GenBank/DDBJ whole genome shotgun (WGS) entry which is preliminary data.</text>
</comment>
<dbReference type="EMBL" id="CACRXK020022779">
    <property type="protein sequence ID" value="CAB4037144.1"/>
    <property type="molecule type" value="Genomic_DNA"/>
</dbReference>
<feature type="non-terminal residue" evidence="2">
    <location>
        <position position="1"/>
    </location>
</feature>
<organism evidence="2 3">
    <name type="scientific">Paramuricea clavata</name>
    <name type="common">Red gorgonian</name>
    <name type="synonym">Violescent sea-whip</name>
    <dbReference type="NCBI Taxonomy" id="317549"/>
    <lineage>
        <taxon>Eukaryota</taxon>
        <taxon>Metazoa</taxon>
        <taxon>Cnidaria</taxon>
        <taxon>Anthozoa</taxon>
        <taxon>Octocorallia</taxon>
        <taxon>Malacalcyonacea</taxon>
        <taxon>Plexauridae</taxon>
        <taxon>Paramuricea</taxon>
    </lineage>
</organism>
<proteinExistence type="predicted"/>
<keyword evidence="3" id="KW-1185">Reference proteome</keyword>
<dbReference type="AlphaFoldDB" id="A0A6S7K3H1"/>
<sequence>MPSSPDSSSDSSGSPPTASDGPNIEAERCLPGVIIATRTKFVASFLQIAEFSIQFNIPELREEVWCLLGIVPTDGSMADNMRKACSYKAEKEVTSGSQLLQAFFNSASSAQTVYNLEILYSLLMPAGQLFRERVSDFQMGFFKSGGVQCVLNLITKTNFLELADTWTKRSAYLTLMKIAKFALTTVAYAKVYLVAEAMRPESRSQISSETQEAAVILQQALQCIPDFILEYVLKNYALSLGHHNAEE</sequence>
<dbReference type="OrthoDB" id="289038at2759"/>
<accession>A0A6S7K3H1</accession>
<feature type="region of interest" description="Disordered" evidence="1">
    <location>
        <begin position="1"/>
        <end position="25"/>
    </location>
</feature>
<dbReference type="GO" id="GO:0016787">
    <property type="term" value="F:hydrolase activity"/>
    <property type="evidence" value="ECO:0007669"/>
    <property type="project" value="UniProtKB-KW"/>
</dbReference>
<evidence type="ECO:0000256" key="1">
    <source>
        <dbReference type="SAM" id="MobiDB-lite"/>
    </source>
</evidence>
<keyword evidence="2" id="KW-0378">Hydrolase</keyword>